<dbReference type="GO" id="GO:0046982">
    <property type="term" value="F:protein heterodimerization activity"/>
    <property type="evidence" value="ECO:0007669"/>
    <property type="project" value="InterPro"/>
</dbReference>
<name>A0A4Y2EDE6_ARAVE</name>
<sequence length="98" mass="10964">MSTLGFDNYVEPLKLYLQKYRESMKGEKSISTCQQPLILPDDLEDGSIDLINPGSRKQLAPSQTLTAAMMTDQSGQNVIYTTSYPAQDLNLLLYNNQS</sequence>
<gene>
    <name evidence="1" type="ORF">AVEN_207474_1</name>
</gene>
<accession>A0A4Y2EDE6</accession>
<dbReference type="InterPro" id="IPR009072">
    <property type="entry name" value="Histone-fold"/>
</dbReference>
<evidence type="ECO:0000313" key="1">
    <source>
        <dbReference type="EMBL" id="GBM27132.1"/>
    </source>
</evidence>
<protein>
    <recommendedName>
        <fullName evidence="3">Nuclear transcription factor Y subunit beta</fullName>
    </recommendedName>
</protein>
<proteinExistence type="predicted"/>
<keyword evidence="2" id="KW-1185">Reference proteome</keyword>
<dbReference type="Gene3D" id="1.10.20.10">
    <property type="entry name" value="Histone, subunit A"/>
    <property type="match status" value="1"/>
</dbReference>
<dbReference type="OrthoDB" id="386949at2759"/>
<reference evidence="1 2" key="1">
    <citation type="journal article" date="2019" name="Sci. Rep.">
        <title>Orb-weaving spider Araneus ventricosus genome elucidates the spidroin gene catalogue.</title>
        <authorList>
            <person name="Kono N."/>
            <person name="Nakamura H."/>
            <person name="Ohtoshi R."/>
            <person name="Moran D.A.P."/>
            <person name="Shinohara A."/>
            <person name="Yoshida Y."/>
            <person name="Fujiwara M."/>
            <person name="Mori M."/>
            <person name="Tomita M."/>
            <person name="Arakawa K."/>
        </authorList>
    </citation>
    <scope>NUCLEOTIDE SEQUENCE [LARGE SCALE GENOMIC DNA]</scope>
</reference>
<comment type="caution">
    <text evidence="1">The sequence shown here is derived from an EMBL/GenBank/DDBJ whole genome shotgun (WGS) entry which is preliminary data.</text>
</comment>
<dbReference type="EMBL" id="BGPR01000577">
    <property type="protein sequence ID" value="GBM27132.1"/>
    <property type="molecule type" value="Genomic_DNA"/>
</dbReference>
<dbReference type="AlphaFoldDB" id="A0A4Y2EDE6"/>
<evidence type="ECO:0008006" key="3">
    <source>
        <dbReference type="Google" id="ProtNLM"/>
    </source>
</evidence>
<organism evidence="1 2">
    <name type="scientific">Araneus ventricosus</name>
    <name type="common">Orbweaver spider</name>
    <name type="synonym">Epeira ventricosa</name>
    <dbReference type="NCBI Taxonomy" id="182803"/>
    <lineage>
        <taxon>Eukaryota</taxon>
        <taxon>Metazoa</taxon>
        <taxon>Ecdysozoa</taxon>
        <taxon>Arthropoda</taxon>
        <taxon>Chelicerata</taxon>
        <taxon>Arachnida</taxon>
        <taxon>Araneae</taxon>
        <taxon>Araneomorphae</taxon>
        <taxon>Entelegynae</taxon>
        <taxon>Araneoidea</taxon>
        <taxon>Araneidae</taxon>
        <taxon>Araneus</taxon>
    </lineage>
</organism>
<dbReference type="Proteomes" id="UP000499080">
    <property type="component" value="Unassembled WGS sequence"/>
</dbReference>
<evidence type="ECO:0000313" key="2">
    <source>
        <dbReference type="Proteomes" id="UP000499080"/>
    </source>
</evidence>